<sequence>MRRDLANSDAAEEDVQERNVHPRTVVGSSSQATREAGETSQGQPNYMEILLKGFEGLQATVDEGFTKLTDRIDSIDISLISQAEEIQMLRDRFLVSVGEVLVTTEPTVEVPADAYASW</sequence>
<keyword evidence="3" id="KW-1185">Reference proteome</keyword>
<protein>
    <submittedName>
        <fullName evidence="2">Uncharacterized protein</fullName>
    </submittedName>
</protein>
<gene>
    <name evidence="2" type="ORF">PIB30_014844</name>
</gene>
<feature type="non-terminal residue" evidence="2">
    <location>
        <position position="118"/>
    </location>
</feature>
<evidence type="ECO:0000256" key="1">
    <source>
        <dbReference type="SAM" id="MobiDB-lite"/>
    </source>
</evidence>
<proteinExistence type="predicted"/>
<accession>A0ABU6S6L7</accession>
<name>A0ABU6S6L7_9FABA</name>
<evidence type="ECO:0000313" key="2">
    <source>
        <dbReference type="EMBL" id="MED6131942.1"/>
    </source>
</evidence>
<comment type="caution">
    <text evidence="2">The sequence shown here is derived from an EMBL/GenBank/DDBJ whole genome shotgun (WGS) entry which is preliminary data.</text>
</comment>
<dbReference type="EMBL" id="JASCZI010060455">
    <property type="protein sequence ID" value="MED6131942.1"/>
    <property type="molecule type" value="Genomic_DNA"/>
</dbReference>
<reference evidence="2 3" key="1">
    <citation type="journal article" date="2023" name="Plants (Basel)">
        <title>Bridging the Gap: Combining Genomics and Transcriptomics Approaches to Understand Stylosanthes scabra, an Orphan Legume from the Brazilian Caatinga.</title>
        <authorList>
            <person name="Ferreira-Neto J.R.C."/>
            <person name="da Silva M.D."/>
            <person name="Binneck E."/>
            <person name="de Melo N.F."/>
            <person name="da Silva R.H."/>
            <person name="de Melo A.L.T.M."/>
            <person name="Pandolfi V."/>
            <person name="Bustamante F.O."/>
            <person name="Brasileiro-Vidal A.C."/>
            <person name="Benko-Iseppon A.M."/>
        </authorList>
    </citation>
    <scope>NUCLEOTIDE SEQUENCE [LARGE SCALE GENOMIC DNA]</scope>
    <source>
        <tissue evidence="2">Leaves</tissue>
    </source>
</reference>
<organism evidence="2 3">
    <name type="scientific">Stylosanthes scabra</name>
    <dbReference type="NCBI Taxonomy" id="79078"/>
    <lineage>
        <taxon>Eukaryota</taxon>
        <taxon>Viridiplantae</taxon>
        <taxon>Streptophyta</taxon>
        <taxon>Embryophyta</taxon>
        <taxon>Tracheophyta</taxon>
        <taxon>Spermatophyta</taxon>
        <taxon>Magnoliopsida</taxon>
        <taxon>eudicotyledons</taxon>
        <taxon>Gunneridae</taxon>
        <taxon>Pentapetalae</taxon>
        <taxon>rosids</taxon>
        <taxon>fabids</taxon>
        <taxon>Fabales</taxon>
        <taxon>Fabaceae</taxon>
        <taxon>Papilionoideae</taxon>
        <taxon>50 kb inversion clade</taxon>
        <taxon>dalbergioids sensu lato</taxon>
        <taxon>Dalbergieae</taxon>
        <taxon>Pterocarpus clade</taxon>
        <taxon>Stylosanthes</taxon>
    </lineage>
</organism>
<feature type="compositionally biased region" description="Polar residues" evidence="1">
    <location>
        <begin position="26"/>
        <end position="44"/>
    </location>
</feature>
<dbReference type="Proteomes" id="UP001341840">
    <property type="component" value="Unassembled WGS sequence"/>
</dbReference>
<evidence type="ECO:0000313" key="3">
    <source>
        <dbReference type="Proteomes" id="UP001341840"/>
    </source>
</evidence>
<feature type="region of interest" description="Disordered" evidence="1">
    <location>
        <begin position="1"/>
        <end position="44"/>
    </location>
</feature>